<gene>
    <name evidence="1" type="ORF">SAMN02745118_02146</name>
</gene>
<dbReference type="AlphaFoldDB" id="A0A1T4PES9"/>
<evidence type="ECO:0000313" key="1">
    <source>
        <dbReference type="EMBL" id="SJZ89851.1"/>
    </source>
</evidence>
<dbReference type="EMBL" id="FUWM01000018">
    <property type="protein sequence ID" value="SJZ89851.1"/>
    <property type="molecule type" value="Genomic_DNA"/>
</dbReference>
<dbReference type="OrthoDB" id="1727107at2"/>
<dbReference type="STRING" id="142842.SAMN02745118_02146"/>
<proteinExistence type="predicted"/>
<dbReference type="Proteomes" id="UP000190625">
    <property type="component" value="Unassembled WGS sequence"/>
</dbReference>
<sequence>MSKVFISLDQNELVQLKSIALDKDPEEALEFVLKHIISKVEKQEKGKLKHTIID</sequence>
<dbReference type="RefSeq" id="WP_159442941.1">
    <property type="nucleotide sequence ID" value="NZ_FUWM01000018.1"/>
</dbReference>
<accession>A0A1T4PES9</accession>
<name>A0A1T4PES9_9FIRM</name>
<evidence type="ECO:0000313" key="2">
    <source>
        <dbReference type="Proteomes" id="UP000190625"/>
    </source>
</evidence>
<organism evidence="1 2">
    <name type="scientific">Selenihalanaerobacter shriftii</name>
    <dbReference type="NCBI Taxonomy" id="142842"/>
    <lineage>
        <taxon>Bacteria</taxon>
        <taxon>Bacillati</taxon>
        <taxon>Bacillota</taxon>
        <taxon>Clostridia</taxon>
        <taxon>Halanaerobiales</taxon>
        <taxon>Halobacteroidaceae</taxon>
        <taxon>Selenihalanaerobacter</taxon>
    </lineage>
</organism>
<protein>
    <submittedName>
        <fullName evidence="1">Uncharacterized protein</fullName>
    </submittedName>
</protein>
<keyword evidence="2" id="KW-1185">Reference proteome</keyword>
<reference evidence="2" key="1">
    <citation type="submission" date="2017-02" db="EMBL/GenBank/DDBJ databases">
        <authorList>
            <person name="Varghese N."/>
            <person name="Submissions S."/>
        </authorList>
    </citation>
    <scope>NUCLEOTIDE SEQUENCE [LARGE SCALE GENOMIC DNA]</scope>
    <source>
        <strain evidence="2">ATCC BAA-73</strain>
    </source>
</reference>